<feature type="compositionally biased region" description="Polar residues" evidence="5">
    <location>
        <begin position="943"/>
        <end position="955"/>
    </location>
</feature>
<keyword evidence="1" id="KW-0479">Metal-binding</keyword>
<keyword evidence="9" id="KW-1185">Reference proteome</keyword>
<proteinExistence type="predicted"/>
<keyword evidence="2" id="KW-0378">Hydrolase</keyword>
<dbReference type="PROSITE" id="PS50994">
    <property type="entry name" value="INTEGRASE"/>
    <property type="match status" value="1"/>
</dbReference>
<feature type="domain" description="Integrase catalytic" evidence="7">
    <location>
        <begin position="652"/>
        <end position="818"/>
    </location>
</feature>
<evidence type="ECO:0000256" key="5">
    <source>
        <dbReference type="SAM" id="MobiDB-lite"/>
    </source>
</evidence>
<dbReference type="Gene3D" id="3.30.420.10">
    <property type="entry name" value="Ribonuclease H-like superfamily/Ribonuclease H"/>
    <property type="match status" value="1"/>
</dbReference>
<feature type="region of interest" description="Disordered" evidence="5">
    <location>
        <begin position="1137"/>
        <end position="1197"/>
    </location>
</feature>
<dbReference type="InterPro" id="IPR001878">
    <property type="entry name" value="Znf_CCHC"/>
</dbReference>
<dbReference type="GO" id="GO:0015074">
    <property type="term" value="P:DNA integration"/>
    <property type="evidence" value="ECO:0007669"/>
    <property type="project" value="InterPro"/>
</dbReference>
<evidence type="ECO:0000259" key="6">
    <source>
        <dbReference type="PROSITE" id="PS50158"/>
    </source>
</evidence>
<feature type="compositionally biased region" description="Polar residues" evidence="5">
    <location>
        <begin position="1638"/>
        <end position="1647"/>
    </location>
</feature>
<dbReference type="InterPro" id="IPR036875">
    <property type="entry name" value="Znf_CCHC_sf"/>
</dbReference>
<keyword evidence="4" id="KW-0175">Coiled coil</keyword>
<keyword evidence="3" id="KW-0862">Zinc</keyword>
<dbReference type="GO" id="GO:0008270">
    <property type="term" value="F:zinc ion binding"/>
    <property type="evidence" value="ECO:0007669"/>
    <property type="project" value="UniProtKB-KW"/>
</dbReference>
<feature type="region of interest" description="Disordered" evidence="5">
    <location>
        <begin position="917"/>
        <end position="993"/>
    </location>
</feature>
<evidence type="ECO:0000256" key="3">
    <source>
        <dbReference type="PROSITE-ProRule" id="PRU00047"/>
    </source>
</evidence>
<dbReference type="Pfam" id="PF25597">
    <property type="entry name" value="SH3_retrovirus"/>
    <property type="match status" value="1"/>
</dbReference>
<feature type="coiled-coil region" evidence="4">
    <location>
        <begin position="402"/>
        <end position="450"/>
    </location>
</feature>
<dbReference type="PROSITE" id="PS50158">
    <property type="entry name" value="ZF_CCHC"/>
    <property type="match status" value="1"/>
</dbReference>
<dbReference type="SUPFAM" id="SSF53098">
    <property type="entry name" value="Ribonuclease H-like"/>
    <property type="match status" value="1"/>
</dbReference>
<dbReference type="PANTHER" id="PTHR42648:SF21">
    <property type="entry name" value="CYSTEINE-RICH RLK (RECEPTOR-LIKE PROTEIN KINASE) 8"/>
    <property type="match status" value="1"/>
</dbReference>
<evidence type="ECO:0008006" key="10">
    <source>
        <dbReference type="Google" id="ProtNLM"/>
    </source>
</evidence>
<dbReference type="InterPro" id="IPR057670">
    <property type="entry name" value="SH3_retrovirus"/>
</dbReference>
<evidence type="ECO:0000313" key="8">
    <source>
        <dbReference type="EMBL" id="KAK1614617.1"/>
    </source>
</evidence>
<feature type="domain" description="CCHC-type" evidence="6">
    <location>
        <begin position="168"/>
        <end position="182"/>
    </location>
</feature>
<evidence type="ECO:0000256" key="1">
    <source>
        <dbReference type="ARBA" id="ARBA00022723"/>
    </source>
</evidence>
<gene>
    <name evidence="8" type="ORF">QYE76_020134</name>
</gene>
<reference evidence="8" key="1">
    <citation type="submission" date="2023-07" db="EMBL/GenBank/DDBJ databases">
        <title>A chromosome-level genome assembly of Lolium multiflorum.</title>
        <authorList>
            <person name="Chen Y."/>
            <person name="Copetti D."/>
            <person name="Kolliker R."/>
            <person name="Studer B."/>
        </authorList>
    </citation>
    <scope>NUCLEOTIDE SEQUENCE</scope>
    <source>
        <strain evidence="8">02402/16</strain>
        <tissue evidence="8">Leaf</tissue>
    </source>
</reference>
<feature type="region of interest" description="Disordered" evidence="5">
    <location>
        <begin position="1606"/>
        <end position="1647"/>
    </location>
</feature>
<dbReference type="InterPro" id="IPR039537">
    <property type="entry name" value="Retrotran_Ty1/copia-like"/>
</dbReference>
<dbReference type="GO" id="GO:0003676">
    <property type="term" value="F:nucleic acid binding"/>
    <property type="evidence" value="ECO:0007669"/>
    <property type="project" value="InterPro"/>
</dbReference>
<dbReference type="Pfam" id="PF07727">
    <property type="entry name" value="RVT_2"/>
    <property type="match status" value="1"/>
</dbReference>
<protein>
    <recommendedName>
        <fullName evidence="10">Gag-pol polyprotein</fullName>
    </recommendedName>
</protein>
<dbReference type="SUPFAM" id="SSF57756">
    <property type="entry name" value="Retrovirus zinc finger-like domains"/>
    <property type="match status" value="1"/>
</dbReference>
<comment type="caution">
    <text evidence="8">The sequence shown here is derived from an EMBL/GenBank/DDBJ whole genome shotgun (WGS) entry which is preliminary data.</text>
</comment>
<evidence type="ECO:0000313" key="9">
    <source>
        <dbReference type="Proteomes" id="UP001231189"/>
    </source>
</evidence>
<feature type="coiled-coil region" evidence="4">
    <location>
        <begin position="346"/>
        <end position="373"/>
    </location>
</feature>
<dbReference type="InterPro" id="IPR001584">
    <property type="entry name" value="Integrase_cat-core"/>
</dbReference>
<dbReference type="Pfam" id="PF00665">
    <property type="entry name" value="rve"/>
    <property type="match status" value="1"/>
</dbReference>
<dbReference type="InterPro" id="IPR012337">
    <property type="entry name" value="RNaseH-like_sf"/>
</dbReference>
<dbReference type="InterPro" id="IPR013103">
    <property type="entry name" value="RVT_2"/>
</dbReference>
<evidence type="ECO:0000259" key="7">
    <source>
        <dbReference type="PROSITE" id="PS50994"/>
    </source>
</evidence>
<sequence length="1647" mass="186733">MIREGESVADAYARLGALRVRIKGLGAEKYDDGFEMNEGFIKSKVIAMIAVKQEDTNLALNLQIMTKSADLNSDDLVSYVAANENMAKAGKMLMAMNRVDEASHNHEASHNLALKARADHGGEEEYEIEEDEEMTSTSDIATDFAFFAKKYKGKLPMLLNDKKKKRTCYNCDEESHFANECPYEKRVDKPKFIKGVKPRLKPNPINDRYKRNKGRAFVGAEYLSDEEEEDEEKEAGVAGLAFSKPGSLFTYDYSKDYSTENDVGSSFMARITQDDDSDDSSSSTTVGSCLMARETKVMEPPPSLSSVLDNEAENQDELTVLKELYNVRCTLRGEALVKFDFLMDSLKEKDESIEELEYHLNDKERRFNLLRQELKTERCISQGLKQQIETYELDKVKDLETIERAQSLTQELNASKEELEVAHASLTRDLDHLERANKLVKDELKKLGKNHDLLQETYSKALESMNDSIVDKNVASSSTTFTSEHAKLVAEHVRLQEELSLHVETNTYLESLVTKYGLNYYPNESACEQATTLEENVRLKKELAKFTTTKSKMGLDDLLSKQRSNNQKYGLGYVPKPYKKNNYKKEKPAQEKNKKVTNDGKAPKGKATSGDRTGPNNHYALFVDYYGDVYANYVGPPGKQLKKKHPIKSIVTTSRPLELLHLDLFGPSHYDTLGGSKYGLVIVDDYSRYSWVFLLKSKDETHREFITFAKKAQRTYESEIKAIRTDNGTEFKNYTMQEFVDDEGIKHEFSAPYTPQQNGVVERKNRTIIEMARTMLSEFNSPHNFWGEAISTAVHYSNRLFLRPLHNKTPYELLTGNKPNVMYIRVFGCKCLVKNNKGKLGKFETRTIEGIFVGYAENSHAYRYYNRSTGTIEVSCDVVFLEDNGSQVEQVVPCVAGNDDDPSSAIKHMGIGHIRPMEVHSDDQGDGIEVSSSPQVEPSSTQVEPSSATQDVSSTQDEPHPEEQEESPQPTEQDHDDDQETSSTHVQAQVVPHDQVLARDEFIDHEGTIRKIKAATRASDMKVDLVLGSISKGVVTRRHHALLMTYCQHHAFVSSFEPLKVHEALVDPDWVIAMQEELECFTRNEVWSLVERPKDHRINVIGTKWVFKNKQDEDGIVIRNKARLVAQGFAQIEGSWSGEGRGNVAKRGRTADPPRRSSGRVPPQTHQGTDIGSSAGGRTKSVSGKRKDKHAAQEDDEIVPTFNVGNVNRLEWQELRTVNPYRFEQRTYTQGDKFFWTKTQAVLWDGYYDSHEFMKNGDIVSPKAINPAELALHEATKYRFVVETLKGMGLYDLVCLKPDDQQEDPTFCPLLVRQFHCTVFFHDDEDRTITWMTGKRKYSCTYSQFRAAMGCGGDSAPGYKIHSRSKLTKGDISFCYPANPIAGPPTISGMYYSYLVLAKMFRENLISKSGDTSEVRNYHLNLMYYCHPDRVRKIDGCDLIHCELKRAVMDRMTPNYAQYVQRLINYIVPAPLNTLGEKVIMDPFKIPTQEATRPDVPSMMPTTERRSKERHDHDASSSYSRRPKHGAARFFSSMWQMCKNTNDVAHQSLTVNQETRRRQNEFMASRNHPVPPSGPEMEPVVAPQWEMPLLTDEMIQNFDFSMYAHGSLPPRTARAPTPPGDGGDEDEGDAASRDEGASSYSSGHEFY</sequence>
<feature type="compositionally biased region" description="Low complexity" evidence="5">
    <location>
        <begin position="929"/>
        <end position="942"/>
    </location>
</feature>
<dbReference type="Gene3D" id="4.10.60.10">
    <property type="entry name" value="Zinc finger, CCHC-type"/>
    <property type="match status" value="1"/>
</dbReference>
<keyword evidence="3" id="KW-0863">Zinc-finger</keyword>
<accession>A0AAD8R5B6</accession>
<evidence type="ECO:0000256" key="2">
    <source>
        <dbReference type="ARBA" id="ARBA00022801"/>
    </source>
</evidence>
<feature type="compositionally biased region" description="Basic and acidic residues" evidence="5">
    <location>
        <begin position="583"/>
        <end position="602"/>
    </location>
</feature>
<organism evidence="8 9">
    <name type="scientific">Lolium multiflorum</name>
    <name type="common">Italian ryegrass</name>
    <name type="synonym">Lolium perenne subsp. multiflorum</name>
    <dbReference type="NCBI Taxonomy" id="4521"/>
    <lineage>
        <taxon>Eukaryota</taxon>
        <taxon>Viridiplantae</taxon>
        <taxon>Streptophyta</taxon>
        <taxon>Embryophyta</taxon>
        <taxon>Tracheophyta</taxon>
        <taxon>Spermatophyta</taxon>
        <taxon>Magnoliopsida</taxon>
        <taxon>Liliopsida</taxon>
        <taxon>Poales</taxon>
        <taxon>Poaceae</taxon>
        <taxon>BOP clade</taxon>
        <taxon>Pooideae</taxon>
        <taxon>Poodae</taxon>
        <taxon>Poeae</taxon>
        <taxon>Poeae Chloroplast Group 2 (Poeae type)</taxon>
        <taxon>Loliodinae</taxon>
        <taxon>Loliinae</taxon>
        <taxon>Lolium</taxon>
    </lineage>
</organism>
<dbReference type="Proteomes" id="UP001231189">
    <property type="component" value="Unassembled WGS sequence"/>
</dbReference>
<name>A0AAD8R5B6_LOLMU</name>
<dbReference type="GO" id="GO:0016787">
    <property type="term" value="F:hydrolase activity"/>
    <property type="evidence" value="ECO:0007669"/>
    <property type="project" value="UniProtKB-KW"/>
</dbReference>
<dbReference type="PANTHER" id="PTHR42648">
    <property type="entry name" value="TRANSPOSASE, PUTATIVE-RELATED"/>
    <property type="match status" value="1"/>
</dbReference>
<dbReference type="SMART" id="SM00343">
    <property type="entry name" value="ZnF_C2HC"/>
    <property type="match status" value="1"/>
</dbReference>
<evidence type="ECO:0000256" key="4">
    <source>
        <dbReference type="SAM" id="Coils"/>
    </source>
</evidence>
<feature type="region of interest" description="Disordered" evidence="5">
    <location>
        <begin position="566"/>
        <end position="613"/>
    </location>
</feature>
<dbReference type="InterPro" id="IPR036397">
    <property type="entry name" value="RNaseH_sf"/>
</dbReference>
<dbReference type="EMBL" id="JAUUTY010000006">
    <property type="protein sequence ID" value="KAK1614617.1"/>
    <property type="molecule type" value="Genomic_DNA"/>
</dbReference>
<feature type="compositionally biased region" description="Basic and acidic residues" evidence="5">
    <location>
        <begin position="1503"/>
        <end position="1515"/>
    </location>
</feature>
<feature type="region of interest" description="Disordered" evidence="5">
    <location>
        <begin position="1489"/>
        <end position="1523"/>
    </location>
</feature>